<dbReference type="EMBL" id="CAQQ02001649">
    <property type="status" value="NOT_ANNOTATED_CDS"/>
    <property type="molecule type" value="Genomic_DNA"/>
</dbReference>
<keyword evidence="2" id="KW-1185">Reference proteome</keyword>
<reference evidence="1" key="2">
    <citation type="submission" date="2015-06" db="UniProtKB">
        <authorList>
            <consortium name="EnsemblMetazoa"/>
        </authorList>
    </citation>
    <scope>IDENTIFICATION</scope>
</reference>
<organism evidence="1 2">
    <name type="scientific">Megaselia scalaris</name>
    <name type="common">Humpbacked fly</name>
    <name type="synonym">Phora scalaris</name>
    <dbReference type="NCBI Taxonomy" id="36166"/>
    <lineage>
        <taxon>Eukaryota</taxon>
        <taxon>Metazoa</taxon>
        <taxon>Ecdysozoa</taxon>
        <taxon>Arthropoda</taxon>
        <taxon>Hexapoda</taxon>
        <taxon>Insecta</taxon>
        <taxon>Pterygota</taxon>
        <taxon>Neoptera</taxon>
        <taxon>Endopterygota</taxon>
        <taxon>Diptera</taxon>
        <taxon>Brachycera</taxon>
        <taxon>Muscomorpha</taxon>
        <taxon>Platypezoidea</taxon>
        <taxon>Phoridae</taxon>
        <taxon>Megaseliini</taxon>
        <taxon>Megaselia</taxon>
    </lineage>
</organism>
<accession>T1GSS5</accession>
<sequence length="136" mass="15670">MKFLNYRQKLKEISYHRSKIHLLIKATESPTRQCCNPINTFNHHKDTSWPHKTTIIHHLEAALYSKRPSKFPGVYLAGKMAKLFIAQLLIHNNPTATQLRLISAQLPSGFRIYPEITICLAKTFLSLGGPYIFMYS</sequence>
<name>T1GSS5_MEGSC</name>
<dbReference type="EMBL" id="CAQQ02001647">
    <property type="status" value="NOT_ANNOTATED_CDS"/>
    <property type="molecule type" value="Genomic_DNA"/>
</dbReference>
<reference evidence="2" key="1">
    <citation type="submission" date="2013-02" db="EMBL/GenBank/DDBJ databases">
        <authorList>
            <person name="Hughes D."/>
        </authorList>
    </citation>
    <scope>NUCLEOTIDE SEQUENCE</scope>
    <source>
        <strain>Durham</strain>
        <strain evidence="2">NC isolate 2 -- Noor lab</strain>
    </source>
</reference>
<dbReference type="EMBL" id="CAQQ02001650">
    <property type="status" value="NOT_ANNOTATED_CDS"/>
    <property type="molecule type" value="Genomic_DNA"/>
</dbReference>
<dbReference type="Proteomes" id="UP000015102">
    <property type="component" value="Unassembled WGS sequence"/>
</dbReference>
<proteinExistence type="predicted"/>
<dbReference type="EMBL" id="CAQQ02001648">
    <property type="status" value="NOT_ANNOTATED_CDS"/>
    <property type="molecule type" value="Genomic_DNA"/>
</dbReference>
<evidence type="ECO:0000313" key="2">
    <source>
        <dbReference type="Proteomes" id="UP000015102"/>
    </source>
</evidence>
<dbReference type="HOGENOM" id="CLU_1877776_0_0_1"/>
<protein>
    <submittedName>
        <fullName evidence="1">Uncharacterized protein</fullName>
    </submittedName>
</protein>
<evidence type="ECO:0000313" key="1">
    <source>
        <dbReference type="EnsemblMetazoa" id="MESCA006736-PA"/>
    </source>
</evidence>
<dbReference type="EnsemblMetazoa" id="MESCA006736-RA">
    <property type="protein sequence ID" value="MESCA006736-PA"/>
    <property type="gene ID" value="MESCA006736"/>
</dbReference>
<dbReference type="AlphaFoldDB" id="T1GSS5"/>